<evidence type="ECO:0000256" key="5">
    <source>
        <dbReference type="ARBA" id="ARBA00022692"/>
    </source>
</evidence>
<dbReference type="InterPro" id="IPR036259">
    <property type="entry name" value="MFS_trans_sf"/>
</dbReference>
<evidence type="ECO:0000256" key="1">
    <source>
        <dbReference type="ARBA" id="ARBA00004651"/>
    </source>
</evidence>
<feature type="transmembrane region" description="Helical" evidence="8">
    <location>
        <begin position="161"/>
        <end position="181"/>
    </location>
</feature>
<feature type="transmembrane region" description="Helical" evidence="8">
    <location>
        <begin position="99"/>
        <end position="120"/>
    </location>
</feature>
<keyword evidence="4" id="KW-1003">Cell membrane</keyword>
<dbReference type="PANTHER" id="PTHR23502">
    <property type="entry name" value="MAJOR FACILITATOR SUPERFAMILY"/>
    <property type="match status" value="1"/>
</dbReference>
<evidence type="ECO:0000256" key="4">
    <source>
        <dbReference type="ARBA" id="ARBA00022475"/>
    </source>
</evidence>
<dbReference type="PROSITE" id="PS50850">
    <property type="entry name" value="MFS"/>
    <property type="match status" value="1"/>
</dbReference>
<dbReference type="NCBIfam" id="NF008314">
    <property type="entry name" value="PRK11102.1"/>
    <property type="match status" value="1"/>
</dbReference>
<feature type="transmembrane region" description="Helical" evidence="8">
    <location>
        <begin position="247"/>
        <end position="265"/>
    </location>
</feature>
<evidence type="ECO:0000256" key="3">
    <source>
        <dbReference type="ARBA" id="ARBA00022448"/>
    </source>
</evidence>
<keyword evidence="3 8" id="KW-0813">Transport</keyword>
<feature type="domain" description="Major facilitator superfamily (MFS) profile" evidence="9">
    <location>
        <begin position="5"/>
        <end position="392"/>
    </location>
</feature>
<evidence type="ECO:0000256" key="8">
    <source>
        <dbReference type="RuleBase" id="RU365088"/>
    </source>
</evidence>
<dbReference type="Pfam" id="PF07690">
    <property type="entry name" value="MFS_1"/>
    <property type="match status" value="1"/>
</dbReference>
<keyword evidence="6 8" id="KW-1133">Transmembrane helix</keyword>
<dbReference type="CDD" id="cd17320">
    <property type="entry name" value="MFS_MdfA_MDR_like"/>
    <property type="match status" value="1"/>
</dbReference>
<evidence type="ECO:0000256" key="2">
    <source>
        <dbReference type="ARBA" id="ARBA00006236"/>
    </source>
</evidence>
<feature type="transmembrane region" description="Helical" evidence="8">
    <location>
        <begin position="44"/>
        <end position="62"/>
    </location>
</feature>
<feature type="transmembrane region" description="Helical" evidence="8">
    <location>
        <begin position="303"/>
        <end position="324"/>
    </location>
</feature>
<sequence>MRQASWLLFVLLGAISGLTPLAVDMYLPAIPSIAQDLGSTTEAVQLTVSTFLAGFALGQLFYGPLADSLGRKPVILFGIGVFVFASLGCAFASTLPALLTFRLLQAAGGAAGAVVVNALLRDLFKDDEFVRALTLVILTMTLAPLVAPLIGGLLLQSGWRVIFWVLLVLGTVLWITLALRIPETLQPALRQPLDLHSIFRNYGRVLAHPRAMGSLMAGTFASAGMFAFISGSPYVYIDYFGVPAHHYGWLFGLNVLLLMLMTWINGRLVKRVGLLRMLRLGLMLATLAALFMVSNALTGWGGLWGIVIPVVVYVGQMGLIGANATSHALSFFPANAGTASALAGTLRFGAGALAGVGVNLMPATSPLPMAAMMLAGIVLAMLAHLFWGHSRRVPPLV</sequence>
<gene>
    <name evidence="10" type="ORF">ACFOSS_09740</name>
</gene>
<keyword evidence="5 8" id="KW-0812">Transmembrane</keyword>
<organism evidence="10 11">
    <name type="scientific">Pseudaeromonas sharmana</name>
    <dbReference type="NCBI Taxonomy" id="328412"/>
    <lineage>
        <taxon>Bacteria</taxon>
        <taxon>Pseudomonadati</taxon>
        <taxon>Pseudomonadota</taxon>
        <taxon>Gammaproteobacteria</taxon>
        <taxon>Aeromonadales</taxon>
        <taxon>Aeromonadaceae</taxon>
        <taxon>Pseudaeromonas</taxon>
    </lineage>
</organism>
<feature type="transmembrane region" description="Helical" evidence="8">
    <location>
        <begin position="214"/>
        <end position="235"/>
    </location>
</feature>
<keyword evidence="8" id="KW-0997">Cell inner membrane</keyword>
<dbReference type="Proteomes" id="UP001595692">
    <property type="component" value="Unassembled WGS sequence"/>
</dbReference>
<dbReference type="Gene3D" id="1.20.1720.10">
    <property type="entry name" value="Multidrug resistance protein D"/>
    <property type="match status" value="1"/>
</dbReference>
<comment type="caution">
    <text evidence="10">The sequence shown here is derived from an EMBL/GenBank/DDBJ whole genome shotgun (WGS) entry which is preliminary data.</text>
</comment>
<evidence type="ECO:0000313" key="10">
    <source>
        <dbReference type="EMBL" id="MFC3913746.1"/>
    </source>
</evidence>
<proteinExistence type="inferred from homology"/>
<feature type="transmembrane region" description="Helical" evidence="8">
    <location>
        <begin position="277"/>
        <end position="297"/>
    </location>
</feature>
<dbReference type="InterPro" id="IPR011701">
    <property type="entry name" value="MFS"/>
</dbReference>
<feature type="transmembrane region" description="Helical" evidence="8">
    <location>
        <begin position="132"/>
        <end position="155"/>
    </location>
</feature>
<feature type="transmembrane region" description="Helical" evidence="8">
    <location>
        <begin position="336"/>
        <end position="361"/>
    </location>
</feature>
<dbReference type="NCBIfam" id="TIGR00710">
    <property type="entry name" value="efflux_Bcr_CflA"/>
    <property type="match status" value="1"/>
</dbReference>
<dbReference type="RefSeq" id="WP_377152150.1">
    <property type="nucleotide sequence ID" value="NZ_JBHSAF010000012.1"/>
</dbReference>
<evidence type="ECO:0000256" key="6">
    <source>
        <dbReference type="ARBA" id="ARBA00022989"/>
    </source>
</evidence>
<evidence type="ECO:0000313" key="11">
    <source>
        <dbReference type="Proteomes" id="UP001595692"/>
    </source>
</evidence>
<accession>A0ABV8CPL9</accession>
<dbReference type="SUPFAM" id="SSF103473">
    <property type="entry name" value="MFS general substrate transporter"/>
    <property type="match status" value="1"/>
</dbReference>
<feature type="transmembrane region" description="Helical" evidence="8">
    <location>
        <begin position="367"/>
        <end position="387"/>
    </location>
</feature>
<dbReference type="InterPro" id="IPR020846">
    <property type="entry name" value="MFS_dom"/>
</dbReference>
<feature type="transmembrane region" description="Helical" evidence="8">
    <location>
        <begin position="74"/>
        <end position="93"/>
    </location>
</feature>
<protein>
    <recommendedName>
        <fullName evidence="8">Bcr/CflA family efflux transporter</fullName>
    </recommendedName>
</protein>
<name>A0ABV8CPL9_9GAMM</name>
<comment type="caution">
    <text evidence="8">Lacks conserved residue(s) required for the propagation of feature annotation.</text>
</comment>
<evidence type="ECO:0000256" key="7">
    <source>
        <dbReference type="ARBA" id="ARBA00023136"/>
    </source>
</evidence>
<dbReference type="PANTHER" id="PTHR23502:SF132">
    <property type="entry name" value="POLYAMINE TRANSPORTER 2-RELATED"/>
    <property type="match status" value="1"/>
</dbReference>
<dbReference type="EMBL" id="JBHSAF010000012">
    <property type="protein sequence ID" value="MFC3913746.1"/>
    <property type="molecule type" value="Genomic_DNA"/>
</dbReference>
<keyword evidence="7 8" id="KW-0472">Membrane</keyword>
<comment type="subcellular location">
    <subcellularLocation>
        <location evidence="8">Cell inner membrane</location>
        <topology evidence="8">Multi-pass membrane protein</topology>
    </subcellularLocation>
    <subcellularLocation>
        <location evidence="1">Cell membrane</location>
        <topology evidence="1">Multi-pass membrane protein</topology>
    </subcellularLocation>
</comment>
<evidence type="ECO:0000259" key="9">
    <source>
        <dbReference type="PROSITE" id="PS50850"/>
    </source>
</evidence>
<keyword evidence="11" id="KW-1185">Reference proteome</keyword>
<reference evidence="11" key="1">
    <citation type="journal article" date="2019" name="Int. J. Syst. Evol. Microbiol.">
        <title>The Global Catalogue of Microorganisms (GCM) 10K type strain sequencing project: providing services to taxonomists for standard genome sequencing and annotation.</title>
        <authorList>
            <consortium name="The Broad Institute Genomics Platform"/>
            <consortium name="The Broad Institute Genome Sequencing Center for Infectious Disease"/>
            <person name="Wu L."/>
            <person name="Ma J."/>
        </authorList>
    </citation>
    <scope>NUCLEOTIDE SEQUENCE [LARGE SCALE GENOMIC DNA]</scope>
    <source>
        <strain evidence="11">CCUG 54939</strain>
    </source>
</reference>
<comment type="similarity">
    <text evidence="2 8">Belongs to the major facilitator superfamily. Bcr/CmlA family.</text>
</comment>
<dbReference type="InterPro" id="IPR004812">
    <property type="entry name" value="Efflux_drug-R_Bcr/CmlA"/>
</dbReference>